<gene>
    <name evidence="6" type="ORF">J3D65DRAFT_602031</name>
</gene>
<dbReference type="Pfam" id="PF02902">
    <property type="entry name" value="Peptidase_C48"/>
    <property type="match status" value="1"/>
</dbReference>
<organism evidence="6 7">
    <name type="scientific">Phyllosticta citribraziliensis</name>
    <dbReference type="NCBI Taxonomy" id="989973"/>
    <lineage>
        <taxon>Eukaryota</taxon>
        <taxon>Fungi</taxon>
        <taxon>Dikarya</taxon>
        <taxon>Ascomycota</taxon>
        <taxon>Pezizomycotina</taxon>
        <taxon>Dothideomycetes</taxon>
        <taxon>Dothideomycetes incertae sedis</taxon>
        <taxon>Botryosphaeriales</taxon>
        <taxon>Phyllostictaceae</taxon>
        <taxon>Phyllosticta</taxon>
    </lineage>
</organism>
<keyword evidence="7" id="KW-1185">Reference proteome</keyword>
<evidence type="ECO:0000256" key="4">
    <source>
        <dbReference type="SAM" id="MobiDB-lite"/>
    </source>
</evidence>
<dbReference type="Gene3D" id="3.40.395.10">
    <property type="entry name" value="Adenoviral Proteinase, Chain A"/>
    <property type="match status" value="1"/>
</dbReference>
<comment type="caution">
    <text evidence="6">The sequence shown here is derived from an EMBL/GenBank/DDBJ whole genome shotgun (WGS) entry which is preliminary data.</text>
</comment>
<feature type="region of interest" description="Disordered" evidence="4">
    <location>
        <begin position="363"/>
        <end position="413"/>
    </location>
</feature>
<evidence type="ECO:0000256" key="1">
    <source>
        <dbReference type="ARBA" id="ARBA00005234"/>
    </source>
</evidence>
<dbReference type="GeneID" id="92030987"/>
<dbReference type="SUPFAM" id="SSF54001">
    <property type="entry name" value="Cysteine proteinases"/>
    <property type="match status" value="1"/>
</dbReference>
<feature type="compositionally biased region" description="Basic and acidic residues" evidence="4">
    <location>
        <begin position="77"/>
        <end position="88"/>
    </location>
</feature>
<name>A0ABR1LXZ4_9PEZI</name>
<keyword evidence="3" id="KW-0378">Hydrolase</keyword>
<protein>
    <recommendedName>
        <fullName evidence="5">Ubiquitin-like protease family profile domain-containing protein</fullName>
    </recommendedName>
</protein>
<evidence type="ECO:0000256" key="2">
    <source>
        <dbReference type="ARBA" id="ARBA00022670"/>
    </source>
</evidence>
<feature type="compositionally biased region" description="Low complexity" evidence="4">
    <location>
        <begin position="164"/>
        <end position="180"/>
    </location>
</feature>
<feature type="compositionally biased region" description="Pro residues" evidence="4">
    <location>
        <begin position="181"/>
        <end position="190"/>
    </location>
</feature>
<proteinExistence type="inferred from homology"/>
<dbReference type="Proteomes" id="UP001360953">
    <property type="component" value="Unassembled WGS sequence"/>
</dbReference>
<dbReference type="EMBL" id="JBBPEH010000004">
    <property type="protein sequence ID" value="KAK7540026.1"/>
    <property type="molecule type" value="Genomic_DNA"/>
</dbReference>
<comment type="similarity">
    <text evidence="1">Belongs to the peptidase C48 family.</text>
</comment>
<feature type="region of interest" description="Disordered" evidence="4">
    <location>
        <begin position="61"/>
        <end position="193"/>
    </location>
</feature>
<evidence type="ECO:0000313" key="7">
    <source>
        <dbReference type="Proteomes" id="UP001360953"/>
    </source>
</evidence>
<evidence type="ECO:0000313" key="6">
    <source>
        <dbReference type="EMBL" id="KAK7540026.1"/>
    </source>
</evidence>
<dbReference type="InterPro" id="IPR003653">
    <property type="entry name" value="Peptidase_C48_C"/>
</dbReference>
<sequence>MSSNRNVIQELPAEVRAHMQRAAAALNQGAVMAEDAQVQEAFRAFLVNFGALEKKPEVLNTKSDALKTKPDALNTKPEAREQESEKPRRGPLTRHSKLNAASSKLGKPKVTTTTSAVHTLAPPASVPRGRRPSRQPSPAAVPRGRRPSRQPSPAAVPRGRRPSRQSSPANSSRAPSWSPSQPQPPDPPALPAAYANNAEYGRMAQDIAKEAAKVVTSASTNFAKLQDLRTALGAQFPDAKFSDLISLRAQRLLEAAERTPVARRPGPDKSRKNRQRCCDSWGITHTELDDYFPRENCGQTFMQKLAVFAKKNCRSFTDAKNFLGAAQQERLTGHILGTSKTRQWQPQDVDMAAKKAGTLPHIDKEEYGLNGGGNVERQDDEEKDEEEVEKNDEHVKDNEDADNINDNEGGCTPARLREGTITSMSPEHGRDAPSPLPEFEYMEDLAGFASPDSSVAGDGVPSPGGYRLRFSPQISPKKRVRSPSPDIFTTKVSMGRRRSKLKARLDSTSNGVAPKPFLDLVAQHDTDAAGVNDDQDGVINPGPLDCLKDGSRLNDVAMAQALALLTCHDRSIMVVDSLLPNDAPSLGESATVVHSFFHGKHWTLLLVDRPRKHVAFFDSLPTSSPELRDAIEAHVFNKLLHDERRDEWGLSACLAPRQSNAIDCGVHVLAILAYNVTGIPLPITLNPPVWRAVLSLLLLGYLVEEPPFHALLPLTSTKRTCRDAAADRATLVKDLASVVSVRQDAQNLHRVVTSLVDKAATGSGALQEEIEDNAKVIEAYKTILGLQQTTPGSDDCSQALDKQYRDRRSRGWRCDARLCAMKKLEKNGPGAVQYCEDVVAKAIAQERSLRQQLPN</sequence>
<keyword evidence="2" id="KW-0645">Protease</keyword>
<reference evidence="6 7" key="1">
    <citation type="submission" date="2024-04" db="EMBL/GenBank/DDBJ databases">
        <title>Phyllosticta paracitricarpa is synonymous to the EU quarantine fungus P. citricarpa based on phylogenomic analyses.</title>
        <authorList>
            <consortium name="Lawrence Berkeley National Laboratory"/>
            <person name="Van ingen-buijs V.A."/>
            <person name="Van westerhoven A.C."/>
            <person name="Haridas S."/>
            <person name="Skiadas P."/>
            <person name="Martin F."/>
            <person name="Groenewald J.Z."/>
            <person name="Crous P.W."/>
            <person name="Seidl M.F."/>
        </authorList>
    </citation>
    <scope>NUCLEOTIDE SEQUENCE [LARGE SCALE GENOMIC DNA]</scope>
    <source>
        <strain evidence="6 7">CPC 17464</strain>
    </source>
</reference>
<feature type="compositionally biased region" description="Acidic residues" evidence="4">
    <location>
        <begin position="378"/>
        <end position="390"/>
    </location>
</feature>
<feature type="domain" description="Ubiquitin-like protease family profile" evidence="5">
    <location>
        <begin position="598"/>
        <end position="680"/>
    </location>
</feature>
<evidence type="ECO:0000259" key="5">
    <source>
        <dbReference type="Pfam" id="PF02902"/>
    </source>
</evidence>
<evidence type="ECO:0000256" key="3">
    <source>
        <dbReference type="ARBA" id="ARBA00022801"/>
    </source>
</evidence>
<accession>A0ABR1LXZ4</accession>
<dbReference type="InterPro" id="IPR038765">
    <property type="entry name" value="Papain-like_cys_pep_sf"/>
</dbReference>
<dbReference type="RefSeq" id="XP_066657297.1">
    <property type="nucleotide sequence ID" value="XM_066798081.1"/>
</dbReference>